<evidence type="ECO:0000259" key="2">
    <source>
        <dbReference type="Pfam" id="PF21279"/>
    </source>
</evidence>
<dbReference type="InterPro" id="IPR048449">
    <property type="entry name" value="YhfX-like_C"/>
</dbReference>
<dbReference type="AlphaFoldDB" id="A0A919R8X3"/>
<feature type="domain" description="YhfX-like C-terminal" evidence="2">
    <location>
        <begin position="278"/>
        <end position="373"/>
    </location>
</feature>
<evidence type="ECO:0000313" key="3">
    <source>
        <dbReference type="EMBL" id="GII81827.1"/>
    </source>
</evidence>
<feature type="domain" description="Alanine racemase N-terminal" evidence="1">
    <location>
        <begin position="33"/>
        <end position="264"/>
    </location>
</feature>
<dbReference type="SUPFAM" id="SSF51419">
    <property type="entry name" value="PLP-binding barrel"/>
    <property type="match status" value="1"/>
</dbReference>
<protein>
    <submittedName>
        <fullName evidence="3">Amino-acid racemase</fullName>
    </submittedName>
</protein>
<dbReference type="Gene3D" id="2.40.37.30">
    <property type="match status" value="2"/>
</dbReference>
<evidence type="ECO:0000313" key="4">
    <source>
        <dbReference type="Proteomes" id="UP000655287"/>
    </source>
</evidence>
<organism evidence="3 4">
    <name type="scientific">Sphaerisporangium rufum</name>
    <dbReference type="NCBI Taxonomy" id="1381558"/>
    <lineage>
        <taxon>Bacteria</taxon>
        <taxon>Bacillati</taxon>
        <taxon>Actinomycetota</taxon>
        <taxon>Actinomycetes</taxon>
        <taxon>Streptosporangiales</taxon>
        <taxon>Streptosporangiaceae</taxon>
        <taxon>Sphaerisporangium</taxon>
    </lineage>
</organism>
<dbReference type="Proteomes" id="UP000655287">
    <property type="component" value="Unassembled WGS sequence"/>
</dbReference>
<gene>
    <name evidence="3" type="ORF">Sru01_68090</name>
</gene>
<dbReference type="Pfam" id="PF21279">
    <property type="entry name" value="YhfX-like_C"/>
    <property type="match status" value="1"/>
</dbReference>
<sequence>MFVDATRRRNPKLIEATVELHRAGRIPSNCYVVDVDAVAANARAVSAAASAHGLTAYQMTKQFGRNPVVAHSVARSGIEKVVAVDFEEARVLHRHGLRMGHLGHLVQVPFAELANAVAMEPEVVTVFGFEQAERLAEAARAAGREQPVLVRVVCEGDVYYAAQKGGVPIDELVDVAKRIDALDGIRVGGVTSFPCVLFDEEARELRPTSNLTTIAEAARMLRDAGMDAAIVNAPSASCSATAGMLAEHGATHIEPGSCLTGHTPLHAVTDQPEIPAMVYVSEVTHILGDTVYSLGGGFYPRSRARSALIYGRGKDEPVTARVELDPAEAIDYYGNLYVDDLGAVSVGDTVLYAFRSQVFVSRCFVAVLANVATEPRLLGVFDRAGFPLGDDLLPTTAPLENS</sequence>
<dbReference type="InterPro" id="IPR001608">
    <property type="entry name" value="Ala_racemase_N"/>
</dbReference>
<dbReference type="EMBL" id="BOOU01000113">
    <property type="protein sequence ID" value="GII81827.1"/>
    <property type="molecule type" value="Genomic_DNA"/>
</dbReference>
<keyword evidence="4" id="KW-1185">Reference proteome</keyword>
<proteinExistence type="predicted"/>
<evidence type="ECO:0000259" key="1">
    <source>
        <dbReference type="Pfam" id="PF01168"/>
    </source>
</evidence>
<accession>A0A919R8X3</accession>
<name>A0A919R8X3_9ACTN</name>
<comment type="caution">
    <text evidence="3">The sequence shown here is derived from an EMBL/GenBank/DDBJ whole genome shotgun (WGS) entry which is preliminary data.</text>
</comment>
<dbReference type="InterPro" id="IPR029066">
    <property type="entry name" value="PLP-binding_barrel"/>
</dbReference>
<dbReference type="RefSeq" id="WP_203994674.1">
    <property type="nucleotide sequence ID" value="NZ_BOOU01000113.1"/>
</dbReference>
<reference evidence="3" key="1">
    <citation type="submission" date="2021-01" db="EMBL/GenBank/DDBJ databases">
        <title>Whole genome shotgun sequence of Sphaerisporangium rufum NBRC 109079.</title>
        <authorList>
            <person name="Komaki H."/>
            <person name="Tamura T."/>
        </authorList>
    </citation>
    <scope>NUCLEOTIDE SEQUENCE</scope>
    <source>
        <strain evidence="3">NBRC 109079</strain>
    </source>
</reference>
<dbReference type="Pfam" id="PF01168">
    <property type="entry name" value="Ala_racemase_N"/>
    <property type="match status" value="1"/>
</dbReference>